<feature type="compositionally biased region" description="Basic and acidic residues" evidence="1">
    <location>
        <begin position="125"/>
        <end position="137"/>
    </location>
</feature>
<feature type="region of interest" description="Disordered" evidence="1">
    <location>
        <begin position="94"/>
        <end position="154"/>
    </location>
</feature>
<accession>A0A8S4RK37</accession>
<evidence type="ECO:0000256" key="1">
    <source>
        <dbReference type="SAM" id="MobiDB-lite"/>
    </source>
</evidence>
<dbReference type="Proteomes" id="UP000838756">
    <property type="component" value="Unassembled WGS sequence"/>
</dbReference>
<feature type="compositionally biased region" description="Basic and acidic residues" evidence="1">
    <location>
        <begin position="94"/>
        <end position="105"/>
    </location>
</feature>
<comment type="caution">
    <text evidence="2">The sequence shown here is derived from an EMBL/GenBank/DDBJ whole genome shotgun (WGS) entry which is preliminary data.</text>
</comment>
<feature type="compositionally biased region" description="Polar residues" evidence="1">
    <location>
        <begin position="138"/>
        <end position="147"/>
    </location>
</feature>
<evidence type="ECO:0000313" key="3">
    <source>
        <dbReference type="Proteomes" id="UP000838756"/>
    </source>
</evidence>
<dbReference type="AlphaFoldDB" id="A0A8S4RK37"/>
<protein>
    <submittedName>
        <fullName evidence="2">Jg23387 protein</fullName>
    </submittedName>
</protein>
<reference evidence="2" key="1">
    <citation type="submission" date="2022-03" db="EMBL/GenBank/DDBJ databases">
        <authorList>
            <person name="Lindestad O."/>
        </authorList>
    </citation>
    <scope>NUCLEOTIDE SEQUENCE</scope>
</reference>
<gene>
    <name evidence="2" type="primary">jg23387</name>
    <name evidence="2" type="ORF">PAEG_LOCUS14259</name>
</gene>
<dbReference type="EMBL" id="CAKXAJ010025240">
    <property type="protein sequence ID" value="CAH2236939.1"/>
    <property type="molecule type" value="Genomic_DNA"/>
</dbReference>
<name>A0A8S4RK37_9NEOP</name>
<sequence>MYSQLKNGTEVTQVKELKNNTLEKISAEIKLQDPSLREIIFVVDRYLDKHDDEKNSIKKKPQKLPIPLDESVRPFTNGHGYQFAHWELVDEHQKAREGYSSEDKSTTGSDGGQGDYGDDADNYDETARDGADKHDGNDTNVPETPTQRIDHQAMPDYMNRMFTNRPTFENLKKTHGPILRDEHGNVYFENMNTVSGGSHLGSIPRAYGINLNNDQGYSWNHINNMQNEPIYNQPYNQAVQQRPFESHTVNNNPYKQIKPLNTPEAEIRNDKDISTSEINKVLGKNKLNQVSNYELPHRVPKKNFTQIIDRETEINNSEVNSNVRNKEDMIKTVNQISQRIGGIKNKIKDRFAINKNSSLALPEEKKNLTFGTSLISDKGETLSDIADPQVHINEVTPPNSNNITLCNDKLEANNNTDENNATDAKIIETNYVYTERSANSSLNNVIINIDKVINTEMEIPEEKTVVPNTELQNNQEPVSNLTVLESTPEEPEPRTIAIINAKNYKTNDEKDKELIKPLTIESFNENPGAEIEEETEDIMLTTEANNKTEEKCHKVCNYTY</sequence>
<organism evidence="2 3">
    <name type="scientific">Pararge aegeria aegeria</name>
    <dbReference type="NCBI Taxonomy" id="348720"/>
    <lineage>
        <taxon>Eukaryota</taxon>
        <taxon>Metazoa</taxon>
        <taxon>Ecdysozoa</taxon>
        <taxon>Arthropoda</taxon>
        <taxon>Hexapoda</taxon>
        <taxon>Insecta</taxon>
        <taxon>Pterygota</taxon>
        <taxon>Neoptera</taxon>
        <taxon>Endopterygota</taxon>
        <taxon>Lepidoptera</taxon>
        <taxon>Glossata</taxon>
        <taxon>Ditrysia</taxon>
        <taxon>Papilionoidea</taxon>
        <taxon>Nymphalidae</taxon>
        <taxon>Satyrinae</taxon>
        <taxon>Satyrini</taxon>
        <taxon>Parargina</taxon>
        <taxon>Pararge</taxon>
    </lineage>
</organism>
<proteinExistence type="predicted"/>
<dbReference type="OrthoDB" id="6931742at2759"/>
<keyword evidence="3" id="KW-1185">Reference proteome</keyword>
<evidence type="ECO:0000313" key="2">
    <source>
        <dbReference type="EMBL" id="CAH2236939.1"/>
    </source>
</evidence>